<keyword evidence="2" id="KW-1185">Reference proteome</keyword>
<feature type="signal peptide" evidence="1">
    <location>
        <begin position="1"/>
        <end position="29"/>
    </location>
</feature>
<evidence type="ECO:0000313" key="3">
    <source>
        <dbReference type="RefSeq" id="XP_019524242.1"/>
    </source>
</evidence>
<dbReference type="AlphaFoldDB" id="A0A8B7TES9"/>
<dbReference type="KEGG" id="hai:109396674"/>
<accession>A0A8B7TES9</accession>
<proteinExistence type="predicted"/>
<sequence>MSSMLCQAIGNLALAFISFLCRAPRLARGEVRAFEVFPEFAHSPVHAYGLLDSRNISEPYIPHDGYLNPPFLLVSVLVTFLFAPAVITASGNSKAKRLPLVVFQKYPVEKAVHSERTLGQKKTSPVSGGFSHELILQGAAKQGVFDLWACSCRLASLMATPRCLPHHQGGRRALFTQLQRKNSQERALLGPARAHVLPVATEVDLSLMMSALEQQRRGPVEGDRVTMHSSMWPRLQGPKLARESLSLLPTSFFMQMRMRPLAVPSLRRLSLPAKKQEDAKCSVTLLQATQRSLLFIERNTEALLSIAHGAVLVFCYDVTGSHQWTFPK</sequence>
<name>A0A8B7TES9_HIPAR</name>
<evidence type="ECO:0000313" key="2">
    <source>
        <dbReference type="Proteomes" id="UP000694851"/>
    </source>
</evidence>
<feature type="chain" id="PRO_5034279051" evidence="1">
    <location>
        <begin position="30"/>
        <end position="328"/>
    </location>
</feature>
<reference evidence="3" key="1">
    <citation type="submission" date="2025-08" db="UniProtKB">
        <authorList>
            <consortium name="RefSeq"/>
        </authorList>
    </citation>
    <scope>IDENTIFICATION</scope>
    <source>
        <tissue evidence="3">Muscle</tissue>
    </source>
</reference>
<organism evidence="2 3">
    <name type="scientific">Hipposideros armiger</name>
    <name type="common">Great Himalayan leaf-nosed bat</name>
    <dbReference type="NCBI Taxonomy" id="186990"/>
    <lineage>
        <taxon>Eukaryota</taxon>
        <taxon>Metazoa</taxon>
        <taxon>Chordata</taxon>
        <taxon>Craniata</taxon>
        <taxon>Vertebrata</taxon>
        <taxon>Euteleostomi</taxon>
        <taxon>Mammalia</taxon>
        <taxon>Eutheria</taxon>
        <taxon>Laurasiatheria</taxon>
        <taxon>Chiroptera</taxon>
        <taxon>Yinpterochiroptera</taxon>
        <taxon>Rhinolophoidea</taxon>
        <taxon>Hipposideridae</taxon>
        <taxon>Hipposideros</taxon>
    </lineage>
</organism>
<keyword evidence="1" id="KW-0732">Signal</keyword>
<evidence type="ECO:0000256" key="1">
    <source>
        <dbReference type="SAM" id="SignalP"/>
    </source>
</evidence>
<dbReference type="GeneID" id="109396674"/>
<dbReference type="RefSeq" id="XP_019524242.1">
    <property type="nucleotide sequence ID" value="XM_019668697.1"/>
</dbReference>
<protein>
    <submittedName>
        <fullName evidence="3">Uncharacterized protein LOC109396674</fullName>
    </submittedName>
</protein>
<dbReference type="Proteomes" id="UP000694851">
    <property type="component" value="Unplaced"/>
</dbReference>
<gene>
    <name evidence="3" type="primary">LOC109396674</name>
</gene>